<sequence length="420" mass="45137">MSTPQDETLGKLIVLEPKSAGAKVNHEQGGLPAEQERAEAPRPGDKTLSLDENETPEPDDPGHEDATGSPSRRRWVLLIGGSALAAAAVAAFLYWDDASHYESTDDAFIAARQYAITSRVAGYISSVPVTDNQHVASGEVIARIDDRDYQTALEQAQAQVAAANANIKNTQAQKRVQQANVEEAEAQVAQAEANLVFAQQQNDRYQGLVKSGSGTLQEAQQYTSQLHQQQAALNTDQASLTAARRQLDAYDFQIANVEATLKQDQAQLDQAKLNLSYTTMAAAQPGRVVQLSAGDGEYVQAGTNLAMFVPDKLWVTANFKETQLDHMRPGQPVTLTIDAYGGRTIHGHVASVQPGSGTAFSLLPAENATGNYVKIVQRVPVKIELDDVPSDLALGPGMSVVPTVRTDASPSLWESLRNVL</sequence>
<feature type="domain" description="YbhG-like alpha-helical hairpin" evidence="3">
    <location>
        <begin position="144"/>
        <end position="275"/>
    </location>
</feature>
<dbReference type="SUPFAM" id="SSF111369">
    <property type="entry name" value="HlyD-like secretion proteins"/>
    <property type="match status" value="3"/>
</dbReference>
<feature type="coiled-coil region" evidence="1">
    <location>
        <begin position="146"/>
        <end position="208"/>
    </location>
</feature>
<dbReference type="InterPro" id="IPR059052">
    <property type="entry name" value="HH_YbhG-like"/>
</dbReference>
<proteinExistence type="predicted"/>
<dbReference type="EMBL" id="BLAJ01000008">
    <property type="protein sequence ID" value="GES52482.1"/>
    <property type="molecule type" value="Genomic_DNA"/>
</dbReference>
<dbReference type="Pfam" id="PF25881">
    <property type="entry name" value="HH_YBHG"/>
    <property type="match status" value="1"/>
</dbReference>
<dbReference type="PANTHER" id="PTHR30386:SF24">
    <property type="entry name" value="MULTIDRUG RESISTANCE EFFLUX PUMP"/>
    <property type="match status" value="1"/>
</dbReference>
<evidence type="ECO:0000259" key="3">
    <source>
        <dbReference type="Pfam" id="PF25881"/>
    </source>
</evidence>
<feature type="compositionally biased region" description="Basic and acidic residues" evidence="2">
    <location>
        <begin position="34"/>
        <end position="49"/>
    </location>
</feature>
<dbReference type="Gene3D" id="1.10.287.470">
    <property type="entry name" value="Helix hairpin bin"/>
    <property type="match status" value="2"/>
</dbReference>
<keyword evidence="6" id="KW-1185">Reference proteome</keyword>
<dbReference type="InterPro" id="IPR050739">
    <property type="entry name" value="MFP"/>
</dbReference>
<accession>A0ABQ0ZAS6</accession>
<protein>
    <submittedName>
        <fullName evidence="5">Hemolysin secretion protein D</fullName>
    </submittedName>
</protein>
<dbReference type="Gene3D" id="2.40.30.170">
    <property type="match status" value="1"/>
</dbReference>
<dbReference type="Proteomes" id="UP000390335">
    <property type="component" value="Unassembled WGS sequence"/>
</dbReference>
<evidence type="ECO:0000313" key="6">
    <source>
        <dbReference type="Proteomes" id="UP000390335"/>
    </source>
</evidence>
<gene>
    <name evidence="5" type="ORF">RsS93_50960</name>
</gene>
<evidence type="ECO:0000313" key="5">
    <source>
        <dbReference type="EMBL" id="GES52482.1"/>
    </source>
</evidence>
<name>A0ABQ0ZAS6_9HYPH</name>
<feature type="domain" description="p-hydroxybenzoic acid efflux pump subunit AaeA-like beta-barrel" evidence="4">
    <location>
        <begin position="313"/>
        <end position="400"/>
    </location>
</feature>
<dbReference type="InterPro" id="IPR058634">
    <property type="entry name" value="AaeA-lik-b-barrel"/>
</dbReference>
<keyword evidence="1" id="KW-0175">Coiled coil</keyword>
<dbReference type="RefSeq" id="WP_113421297.1">
    <property type="nucleotide sequence ID" value="NZ_BLAJ01000008.1"/>
</dbReference>
<evidence type="ECO:0000256" key="2">
    <source>
        <dbReference type="SAM" id="MobiDB-lite"/>
    </source>
</evidence>
<comment type="caution">
    <text evidence="5">The sequence shown here is derived from an EMBL/GenBank/DDBJ whole genome shotgun (WGS) entry which is preliminary data.</text>
</comment>
<feature type="region of interest" description="Disordered" evidence="2">
    <location>
        <begin position="1"/>
        <end position="70"/>
    </location>
</feature>
<dbReference type="PANTHER" id="PTHR30386">
    <property type="entry name" value="MEMBRANE FUSION SUBUNIT OF EMRAB-TOLC MULTIDRUG EFFLUX PUMP"/>
    <property type="match status" value="1"/>
</dbReference>
<reference evidence="5 6" key="1">
    <citation type="journal article" date="2020" name="Genome Biol. Evol.">
        <title>Rhizobium dioscoreae sp. nov., a plant growth-promoting bacterium isolated from yam (Dioscorea species).</title>
        <authorList>
            <person name="Ouyabe M."/>
            <person name="Tanaka N."/>
            <person name="Shiwa Y."/>
            <person name="Fujita N."/>
            <person name="Kikuno H."/>
            <person name="Babil P."/>
            <person name="Shiwachi H."/>
        </authorList>
    </citation>
    <scope>NUCLEOTIDE SEQUENCE [LARGE SCALE GENOMIC DNA]</scope>
    <source>
        <strain evidence="5 6">S-93</strain>
    </source>
</reference>
<dbReference type="Pfam" id="PF25963">
    <property type="entry name" value="Beta-barrel_AAEA"/>
    <property type="match status" value="1"/>
</dbReference>
<evidence type="ECO:0000256" key="1">
    <source>
        <dbReference type="SAM" id="Coils"/>
    </source>
</evidence>
<organism evidence="5 6">
    <name type="scientific">Rhizobium dioscoreae</name>
    <dbReference type="NCBI Taxonomy" id="2653122"/>
    <lineage>
        <taxon>Bacteria</taxon>
        <taxon>Pseudomonadati</taxon>
        <taxon>Pseudomonadota</taxon>
        <taxon>Alphaproteobacteria</taxon>
        <taxon>Hyphomicrobiales</taxon>
        <taxon>Rhizobiaceae</taxon>
        <taxon>Rhizobium/Agrobacterium group</taxon>
        <taxon>Rhizobium</taxon>
    </lineage>
</organism>
<dbReference type="Gene3D" id="2.40.50.100">
    <property type="match status" value="1"/>
</dbReference>
<evidence type="ECO:0000259" key="4">
    <source>
        <dbReference type="Pfam" id="PF25963"/>
    </source>
</evidence>